<evidence type="ECO:0000256" key="2">
    <source>
        <dbReference type="SAM" id="MobiDB-lite"/>
    </source>
</evidence>
<evidence type="ECO:0000313" key="3">
    <source>
        <dbReference type="EMBL" id="KAK9507740.1"/>
    </source>
</evidence>
<dbReference type="InterPro" id="IPR005024">
    <property type="entry name" value="Snf7_fam"/>
</dbReference>
<feature type="compositionally biased region" description="Low complexity" evidence="2">
    <location>
        <begin position="183"/>
        <end position="192"/>
    </location>
</feature>
<comment type="similarity">
    <text evidence="1">Belongs to the SNF7 family.</text>
</comment>
<sequence>MDWLFGKKPTLKEQQRDNERALRKAGRDIERDRREMEREEKKLEMEIKKAAKENNMAACKILAKQLVQVRAQKNRALSFNSKIQGVSSQNRMIGTNAKLADAVSTTAKTMKNINGLLRPEQIAGDMRTFQQASMKMDMTEEMMNETLDDIMNESGDEEESDAIVSKVLDEIGIEISGKLAKAPAAASGSLASESNKTRLPTEDEIEQQLARLRN</sequence>
<reference evidence="3 4" key="1">
    <citation type="submission" date="2022-12" db="EMBL/GenBank/DDBJ databases">
        <title>Chromosome-level genome assembly of true bugs.</title>
        <authorList>
            <person name="Ma L."/>
            <person name="Li H."/>
        </authorList>
    </citation>
    <scope>NUCLEOTIDE SEQUENCE [LARGE SCALE GENOMIC DNA]</scope>
    <source>
        <strain evidence="3">Lab_2022b</strain>
    </source>
</reference>
<dbReference type="EMBL" id="JAPXFL010000004">
    <property type="protein sequence ID" value="KAK9507740.1"/>
    <property type="molecule type" value="Genomic_DNA"/>
</dbReference>
<dbReference type="Pfam" id="PF03357">
    <property type="entry name" value="Snf7"/>
    <property type="match status" value="1"/>
</dbReference>
<accession>A0AAW1DCA6</accession>
<feature type="region of interest" description="Disordered" evidence="2">
    <location>
        <begin position="1"/>
        <end position="40"/>
    </location>
</feature>
<name>A0AAW1DCA6_9HEMI</name>
<dbReference type="Gene3D" id="6.10.140.1230">
    <property type="match status" value="1"/>
</dbReference>
<organism evidence="3 4">
    <name type="scientific">Rhynocoris fuscipes</name>
    <dbReference type="NCBI Taxonomy" id="488301"/>
    <lineage>
        <taxon>Eukaryota</taxon>
        <taxon>Metazoa</taxon>
        <taxon>Ecdysozoa</taxon>
        <taxon>Arthropoda</taxon>
        <taxon>Hexapoda</taxon>
        <taxon>Insecta</taxon>
        <taxon>Pterygota</taxon>
        <taxon>Neoptera</taxon>
        <taxon>Paraneoptera</taxon>
        <taxon>Hemiptera</taxon>
        <taxon>Heteroptera</taxon>
        <taxon>Panheteroptera</taxon>
        <taxon>Cimicomorpha</taxon>
        <taxon>Reduviidae</taxon>
        <taxon>Harpactorinae</taxon>
        <taxon>Harpactorini</taxon>
        <taxon>Rhynocoris</taxon>
    </lineage>
</organism>
<evidence type="ECO:0000313" key="4">
    <source>
        <dbReference type="Proteomes" id="UP001461498"/>
    </source>
</evidence>
<evidence type="ECO:0000256" key="1">
    <source>
        <dbReference type="ARBA" id="ARBA00006190"/>
    </source>
</evidence>
<proteinExistence type="inferred from homology"/>
<keyword evidence="4" id="KW-1185">Reference proteome</keyword>
<feature type="compositionally biased region" description="Basic and acidic residues" evidence="2">
    <location>
        <begin position="10"/>
        <end position="40"/>
    </location>
</feature>
<comment type="caution">
    <text evidence="3">The sequence shown here is derived from an EMBL/GenBank/DDBJ whole genome shotgun (WGS) entry which is preliminary data.</text>
</comment>
<gene>
    <name evidence="3" type="ORF">O3M35_007526</name>
</gene>
<dbReference type="AlphaFoldDB" id="A0AAW1DCA6"/>
<feature type="region of interest" description="Disordered" evidence="2">
    <location>
        <begin position="183"/>
        <end position="214"/>
    </location>
</feature>
<protein>
    <submittedName>
        <fullName evidence="3">Uncharacterized protein</fullName>
    </submittedName>
</protein>
<dbReference type="Proteomes" id="UP001461498">
    <property type="component" value="Unassembled WGS sequence"/>
</dbReference>
<dbReference type="GO" id="GO:0007034">
    <property type="term" value="P:vacuolar transport"/>
    <property type="evidence" value="ECO:0007669"/>
    <property type="project" value="InterPro"/>
</dbReference>
<dbReference type="PANTHER" id="PTHR10476">
    <property type="entry name" value="CHARGED MULTIVESICULAR BODY PROTEIN"/>
    <property type="match status" value="1"/>
</dbReference>